<evidence type="ECO:0000256" key="2">
    <source>
        <dbReference type="ARBA" id="ARBA00022679"/>
    </source>
</evidence>
<dbReference type="CDD" id="cd03784">
    <property type="entry name" value="GT1_Gtf-like"/>
    <property type="match status" value="1"/>
</dbReference>
<dbReference type="FunFam" id="3.40.50.2000:FF:000019">
    <property type="entry name" value="Glycosyltransferase"/>
    <property type="match status" value="1"/>
</dbReference>
<keyword evidence="7" id="KW-1185">Reference proteome</keyword>
<comment type="caution">
    <text evidence="6">The sequence shown here is derived from an EMBL/GenBank/DDBJ whole genome shotgun (WGS) entry which is preliminary data.</text>
</comment>
<evidence type="ECO:0000256" key="1">
    <source>
        <dbReference type="ARBA" id="ARBA00009995"/>
    </source>
</evidence>
<dbReference type="PANTHER" id="PTHR11926:SF1560">
    <property type="entry name" value="UDP-GLYCOSYLTRANSFERASE 74E1-RELATED"/>
    <property type="match status" value="1"/>
</dbReference>
<comment type="similarity">
    <text evidence="1 3">Belongs to the UDP-glycosyltransferase family.</text>
</comment>
<evidence type="ECO:0000256" key="3">
    <source>
        <dbReference type="RuleBase" id="RU003718"/>
    </source>
</evidence>
<evidence type="ECO:0000259" key="5">
    <source>
        <dbReference type="Pfam" id="PF26168"/>
    </source>
</evidence>
<dbReference type="Pfam" id="PF26168">
    <property type="entry name" value="Glyco_transf_N"/>
    <property type="match status" value="1"/>
</dbReference>
<feature type="domain" description="Glycosyltransferase N-terminal" evidence="5">
    <location>
        <begin position="11"/>
        <end position="153"/>
    </location>
</feature>
<dbReference type="AlphaFoldDB" id="A0AAV3RJ60"/>
<sequence>MVEVEIANGRVHVLAFPWPGQGHLNPMLQFVNLLASRGLKVTVITTTSTYKTAQINSTNLVNFDCISDGSDDQEKKKPKDIQEYFALFKSVISQSLAEIIEKYNSSDDAPKVLVYDSLMPWALDLAREKGLVAACLFTQSCSVSSIYYNLLEQGKDRSALLEGGSVGTLPPLPKMQEDEMPCFSYFKDASRVVQDFLAGQFCNIDKLDWIFFNTFDKLEEEVAEWMTSQWPVKTVGPLFLSSYLKNQEKAKIDLFKPSTEACKDWLNTRETGSVIYISFGSTVCISKEEMEEIAWGIAASNYSFLWVVRESEESKLTENFKTETSKKGLIVKWCPQLEVLDHKAVACFMTHCGWNSTLEALSFGVPMILMPQYVDQTTNAKFIEDVWRDGVRLRKQGGILTRDTVENCLNQFMHEERLKMLQENACELKALAIKAIHEGGSSYANIDEFVSMVA</sequence>
<reference evidence="6 7" key="1">
    <citation type="submission" date="2024-01" db="EMBL/GenBank/DDBJ databases">
        <title>The complete chloroplast genome sequence of Lithospermum erythrorhizon: insights into the phylogenetic relationship among Boraginaceae species and the maternal lineages of purple gromwells.</title>
        <authorList>
            <person name="Okada T."/>
            <person name="Watanabe K."/>
        </authorList>
    </citation>
    <scope>NUCLEOTIDE SEQUENCE [LARGE SCALE GENOMIC DNA]</scope>
</reference>
<dbReference type="InterPro" id="IPR035595">
    <property type="entry name" value="UDP_glycos_trans_CS"/>
</dbReference>
<evidence type="ECO:0000313" key="6">
    <source>
        <dbReference type="EMBL" id="GAA0176459.1"/>
    </source>
</evidence>
<dbReference type="InterPro" id="IPR002213">
    <property type="entry name" value="UDP_glucos_trans"/>
</dbReference>
<dbReference type="SUPFAM" id="SSF53756">
    <property type="entry name" value="UDP-Glycosyltransferase/glycogen phosphorylase"/>
    <property type="match status" value="1"/>
</dbReference>
<dbReference type="EMBL" id="BAABME010010150">
    <property type="protein sequence ID" value="GAA0176459.1"/>
    <property type="molecule type" value="Genomic_DNA"/>
</dbReference>
<dbReference type="GO" id="GO:0080044">
    <property type="term" value="F:quercetin 7-O-glucosyltransferase activity"/>
    <property type="evidence" value="ECO:0007669"/>
    <property type="project" value="TreeGrafter"/>
</dbReference>
<evidence type="ECO:0000256" key="4">
    <source>
        <dbReference type="RuleBase" id="RU362057"/>
    </source>
</evidence>
<dbReference type="PANTHER" id="PTHR11926">
    <property type="entry name" value="GLUCOSYL/GLUCURONOSYL TRANSFERASES"/>
    <property type="match status" value="1"/>
</dbReference>
<protein>
    <recommendedName>
        <fullName evidence="4">Glycosyltransferase</fullName>
        <ecNumber evidence="4">2.4.1.-</ecNumber>
    </recommendedName>
</protein>
<dbReference type="Proteomes" id="UP001454036">
    <property type="component" value="Unassembled WGS sequence"/>
</dbReference>
<organism evidence="6 7">
    <name type="scientific">Lithospermum erythrorhizon</name>
    <name type="common">Purple gromwell</name>
    <name type="synonym">Lithospermum officinale var. erythrorhizon</name>
    <dbReference type="NCBI Taxonomy" id="34254"/>
    <lineage>
        <taxon>Eukaryota</taxon>
        <taxon>Viridiplantae</taxon>
        <taxon>Streptophyta</taxon>
        <taxon>Embryophyta</taxon>
        <taxon>Tracheophyta</taxon>
        <taxon>Spermatophyta</taxon>
        <taxon>Magnoliopsida</taxon>
        <taxon>eudicotyledons</taxon>
        <taxon>Gunneridae</taxon>
        <taxon>Pentapetalae</taxon>
        <taxon>asterids</taxon>
        <taxon>lamiids</taxon>
        <taxon>Boraginales</taxon>
        <taxon>Boraginaceae</taxon>
        <taxon>Boraginoideae</taxon>
        <taxon>Lithospermeae</taxon>
        <taxon>Lithospermum</taxon>
    </lineage>
</organism>
<dbReference type="Gene3D" id="3.40.50.2000">
    <property type="entry name" value="Glycogen Phosphorylase B"/>
    <property type="match status" value="2"/>
</dbReference>
<name>A0AAV3RJ60_LITER</name>
<keyword evidence="3" id="KW-0328">Glycosyltransferase</keyword>
<dbReference type="Pfam" id="PF00201">
    <property type="entry name" value="UDPGT"/>
    <property type="match status" value="1"/>
</dbReference>
<dbReference type="PROSITE" id="PS00375">
    <property type="entry name" value="UDPGT"/>
    <property type="match status" value="1"/>
</dbReference>
<dbReference type="InterPro" id="IPR058980">
    <property type="entry name" value="Glyco_transf_N"/>
</dbReference>
<keyword evidence="2 3" id="KW-0808">Transferase</keyword>
<dbReference type="EC" id="2.4.1.-" evidence="4"/>
<gene>
    <name evidence="6" type="ORF">LIER_29447</name>
</gene>
<accession>A0AAV3RJ60</accession>
<proteinExistence type="inferred from homology"/>
<dbReference type="GO" id="GO:0080043">
    <property type="term" value="F:quercetin 3-O-glucosyltransferase activity"/>
    <property type="evidence" value="ECO:0007669"/>
    <property type="project" value="TreeGrafter"/>
</dbReference>
<evidence type="ECO:0000313" key="7">
    <source>
        <dbReference type="Proteomes" id="UP001454036"/>
    </source>
</evidence>